<name>A0A2N3VDC6_9NOCA</name>
<organism evidence="3 4">
    <name type="scientific">Nocardia fluminea</name>
    <dbReference type="NCBI Taxonomy" id="134984"/>
    <lineage>
        <taxon>Bacteria</taxon>
        <taxon>Bacillati</taxon>
        <taxon>Actinomycetota</taxon>
        <taxon>Actinomycetes</taxon>
        <taxon>Mycobacteriales</taxon>
        <taxon>Nocardiaceae</taxon>
        <taxon>Nocardia</taxon>
    </lineage>
</organism>
<keyword evidence="4" id="KW-1185">Reference proteome</keyword>
<evidence type="ECO:0000259" key="2">
    <source>
        <dbReference type="Pfam" id="PF16170"/>
    </source>
</evidence>
<dbReference type="InterPro" id="IPR032371">
    <property type="entry name" value="DUF4873"/>
</dbReference>
<evidence type="ECO:0000256" key="1">
    <source>
        <dbReference type="SAM" id="MobiDB-lite"/>
    </source>
</evidence>
<sequence>MLGVWGNFDCGRPDCQAVNALGFRRRPTTPAVLVWWIPLQASAGDHAKEATVNSHSPHDDSDYIGSATVIMASTEVEVQVELRGFFQPIDGRFCWYGRVGQSDILDEFLQGRRRSVVVRTSAGEAAGTIGDRDFWGRYRIQGRGRPPYPTPSSLDEVEATPS</sequence>
<evidence type="ECO:0000313" key="4">
    <source>
        <dbReference type="Proteomes" id="UP000233766"/>
    </source>
</evidence>
<evidence type="ECO:0000313" key="3">
    <source>
        <dbReference type="EMBL" id="PKV79618.1"/>
    </source>
</evidence>
<dbReference type="Proteomes" id="UP000233766">
    <property type="component" value="Unassembled WGS sequence"/>
</dbReference>
<feature type="region of interest" description="Disordered" evidence="1">
    <location>
        <begin position="140"/>
        <end position="162"/>
    </location>
</feature>
<dbReference type="Pfam" id="PF16170">
    <property type="entry name" value="DUF4873"/>
    <property type="match status" value="1"/>
</dbReference>
<comment type="caution">
    <text evidence="3">The sequence shown here is derived from an EMBL/GenBank/DDBJ whole genome shotgun (WGS) entry which is preliminary data.</text>
</comment>
<dbReference type="AlphaFoldDB" id="A0A2N3VDC6"/>
<accession>A0A2N3VDC6</accession>
<proteinExistence type="predicted"/>
<feature type="domain" description="DUF4873" evidence="2">
    <location>
        <begin position="61"/>
        <end position="149"/>
    </location>
</feature>
<reference evidence="3 4" key="1">
    <citation type="submission" date="2017-12" db="EMBL/GenBank/DDBJ databases">
        <title>Sequencing the genomes of 1000 Actinobacteria strains.</title>
        <authorList>
            <person name="Klenk H.-P."/>
        </authorList>
    </citation>
    <scope>NUCLEOTIDE SEQUENCE [LARGE SCALE GENOMIC DNA]</scope>
    <source>
        <strain evidence="3 4">DSM 44489</strain>
    </source>
</reference>
<gene>
    <name evidence="3" type="ORF">ATK86_4017</name>
</gene>
<protein>
    <submittedName>
        <fullName evidence="3">Uncharacterized protein DUF4873</fullName>
    </submittedName>
</protein>
<dbReference type="EMBL" id="PJMW01000002">
    <property type="protein sequence ID" value="PKV79618.1"/>
    <property type="molecule type" value="Genomic_DNA"/>
</dbReference>